<organism evidence="3 4">
    <name type="scientific">Armillaria tabescens</name>
    <name type="common">Ringless honey mushroom</name>
    <name type="synonym">Agaricus tabescens</name>
    <dbReference type="NCBI Taxonomy" id="1929756"/>
    <lineage>
        <taxon>Eukaryota</taxon>
        <taxon>Fungi</taxon>
        <taxon>Dikarya</taxon>
        <taxon>Basidiomycota</taxon>
        <taxon>Agaricomycotina</taxon>
        <taxon>Agaricomycetes</taxon>
        <taxon>Agaricomycetidae</taxon>
        <taxon>Agaricales</taxon>
        <taxon>Marasmiineae</taxon>
        <taxon>Physalacriaceae</taxon>
        <taxon>Desarmillaria</taxon>
    </lineage>
</organism>
<feature type="transmembrane region" description="Helical" evidence="2">
    <location>
        <begin position="124"/>
        <end position="146"/>
    </location>
</feature>
<comment type="caution">
    <text evidence="3">The sequence shown here is derived from an EMBL/GenBank/DDBJ whole genome shotgun (WGS) entry which is preliminary data.</text>
</comment>
<keyword evidence="4" id="KW-1185">Reference proteome</keyword>
<sequence length="173" mass="20099">MTTTETPSCTLSARLRCHHRCHRHRPLHRVPRRPVRGPLSPSSRFQERRKRLHSSTSRKSVAWYILLSSGKMRTKPVLRTGSSPNISLILLGRSGCLWRRHLRDLANNSQRRKRRHGLLREHNVVISWMVSVFAIFASGFGLIYFVTVVDDVLKRLKSERDLAIQMMRGNLLD</sequence>
<evidence type="ECO:0000256" key="2">
    <source>
        <dbReference type="SAM" id="Phobius"/>
    </source>
</evidence>
<evidence type="ECO:0000313" key="4">
    <source>
        <dbReference type="Proteomes" id="UP001175211"/>
    </source>
</evidence>
<dbReference type="RefSeq" id="XP_060329559.1">
    <property type="nucleotide sequence ID" value="XM_060473424.1"/>
</dbReference>
<keyword evidence="2" id="KW-1133">Transmembrane helix</keyword>
<proteinExistence type="predicted"/>
<evidence type="ECO:0000313" key="3">
    <source>
        <dbReference type="EMBL" id="KAK0457244.1"/>
    </source>
</evidence>
<protein>
    <submittedName>
        <fullName evidence="3">Uncharacterized protein</fullName>
    </submittedName>
</protein>
<dbReference type="GeneID" id="85356972"/>
<dbReference type="Proteomes" id="UP001175211">
    <property type="component" value="Unassembled WGS sequence"/>
</dbReference>
<gene>
    <name evidence="3" type="ORF">EV420DRAFT_1549565</name>
</gene>
<feature type="region of interest" description="Disordered" evidence="1">
    <location>
        <begin position="28"/>
        <end position="53"/>
    </location>
</feature>
<dbReference type="AlphaFoldDB" id="A0AA39K9V4"/>
<accession>A0AA39K9V4</accession>
<dbReference type="EMBL" id="JAUEPS010000022">
    <property type="protein sequence ID" value="KAK0457244.1"/>
    <property type="molecule type" value="Genomic_DNA"/>
</dbReference>
<keyword evidence="2" id="KW-0472">Membrane</keyword>
<evidence type="ECO:0000256" key="1">
    <source>
        <dbReference type="SAM" id="MobiDB-lite"/>
    </source>
</evidence>
<name>A0AA39K9V4_ARMTA</name>
<keyword evidence="2" id="KW-0812">Transmembrane</keyword>
<reference evidence="3" key="1">
    <citation type="submission" date="2023-06" db="EMBL/GenBank/DDBJ databases">
        <authorList>
            <consortium name="Lawrence Berkeley National Laboratory"/>
            <person name="Ahrendt S."/>
            <person name="Sahu N."/>
            <person name="Indic B."/>
            <person name="Wong-Bajracharya J."/>
            <person name="Merenyi Z."/>
            <person name="Ke H.-M."/>
            <person name="Monk M."/>
            <person name="Kocsube S."/>
            <person name="Drula E."/>
            <person name="Lipzen A."/>
            <person name="Balint B."/>
            <person name="Henrissat B."/>
            <person name="Andreopoulos B."/>
            <person name="Martin F.M."/>
            <person name="Harder C.B."/>
            <person name="Rigling D."/>
            <person name="Ford K.L."/>
            <person name="Foster G.D."/>
            <person name="Pangilinan J."/>
            <person name="Papanicolaou A."/>
            <person name="Barry K."/>
            <person name="LaButti K."/>
            <person name="Viragh M."/>
            <person name="Koriabine M."/>
            <person name="Yan M."/>
            <person name="Riley R."/>
            <person name="Champramary S."/>
            <person name="Plett K.L."/>
            <person name="Tsai I.J."/>
            <person name="Slot J."/>
            <person name="Sipos G."/>
            <person name="Plett J."/>
            <person name="Nagy L.G."/>
            <person name="Grigoriev I.V."/>
        </authorList>
    </citation>
    <scope>NUCLEOTIDE SEQUENCE</scope>
    <source>
        <strain evidence="3">CCBAS 213</strain>
    </source>
</reference>